<evidence type="ECO:0000256" key="3">
    <source>
        <dbReference type="ARBA" id="ARBA00012054"/>
    </source>
</evidence>
<comment type="similarity">
    <text evidence="2 9">Belongs to the gluconokinase GntK/GntV family.</text>
</comment>
<comment type="catalytic activity">
    <reaction evidence="8 9">
        <text>D-gluconate + ATP = 6-phospho-D-gluconate + ADP + H(+)</text>
        <dbReference type="Rhea" id="RHEA:19433"/>
        <dbReference type="ChEBI" id="CHEBI:15378"/>
        <dbReference type="ChEBI" id="CHEBI:18391"/>
        <dbReference type="ChEBI" id="CHEBI:30616"/>
        <dbReference type="ChEBI" id="CHEBI:58759"/>
        <dbReference type="ChEBI" id="CHEBI:456216"/>
        <dbReference type="EC" id="2.7.1.12"/>
    </reaction>
</comment>
<protein>
    <recommendedName>
        <fullName evidence="3 9">Gluconokinase</fullName>
        <ecNumber evidence="3 9">2.7.1.12</ecNumber>
    </recommendedName>
</protein>
<dbReference type="EMBL" id="BAABGM010000003">
    <property type="protein sequence ID" value="GAA4399748.1"/>
    <property type="molecule type" value="Genomic_DNA"/>
</dbReference>
<dbReference type="InterPro" id="IPR006001">
    <property type="entry name" value="Therm_gnt_kin"/>
</dbReference>
<evidence type="ECO:0000256" key="4">
    <source>
        <dbReference type="ARBA" id="ARBA00022679"/>
    </source>
</evidence>
<evidence type="ECO:0000256" key="6">
    <source>
        <dbReference type="ARBA" id="ARBA00022777"/>
    </source>
</evidence>
<keyword evidence="4 9" id="KW-0808">Transferase</keyword>
<keyword evidence="7 9" id="KW-0067">ATP-binding</keyword>
<dbReference type="PANTHER" id="PTHR43442">
    <property type="entry name" value="GLUCONOKINASE-RELATED"/>
    <property type="match status" value="1"/>
</dbReference>
<evidence type="ECO:0000256" key="7">
    <source>
        <dbReference type="ARBA" id="ARBA00022840"/>
    </source>
</evidence>
<dbReference type="NCBIfam" id="TIGR01313">
    <property type="entry name" value="therm_gnt_kin"/>
    <property type="match status" value="1"/>
</dbReference>
<dbReference type="SUPFAM" id="SSF52540">
    <property type="entry name" value="P-loop containing nucleoside triphosphate hydrolases"/>
    <property type="match status" value="1"/>
</dbReference>
<dbReference type="EC" id="2.7.1.12" evidence="3 9"/>
<evidence type="ECO:0000256" key="5">
    <source>
        <dbReference type="ARBA" id="ARBA00022741"/>
    </source>
</evidence>
<name>A0ABP8K362_9MICO</name>
<keyword evidence="5 9" id="KW-0547">Nucleotide-binding</keyword>
<dbReference type="Proteomes" id="UP001500945">
    <property type="component" value="Unassembled WGS sequence"/>
</dbReference>
<dbReference type="CDD" id="cd02021">
    <property type="entry name" value="GntK"/>
    <property type="match status" value="1"/>
</dbReference>
<evidence type="ECO:0000256" key="9">
    <source>
        <dbReference type="RuleBase" id="RU363066"/>
    </source>
</evidence>
<organism evidence="10 11">
    <name type="scientific">Fodinibacter luteus</name>
    <dbReference type="NCBI Taxonomy" id="552064"/>
    <lineage>
        <taxon>Bacteria</taxon>
        <taxon>Bacillati</taxon>
        <taxon>Actinomycetota</taxon>
        <taxon>Actinomycetes</taxon>
        <taxon>Micrococcales</taxon>
        <taxon>Intrasporangiaceae</taxon>
        <taxon>Fodinibacter (ex Wang et al. 2009)</taxon>
    </lineage>
</organism>
<comment type="caution">
    <text evidence="10">The sequence shown here is derived from an EMBL/GenBank/DDBJ whole genome shotgun (WGS) entry which is preliminary data.</text>
</comment>
<keyword evidence="6 9" id="KW-0418">Kinase</keyword>
<evidence type="ECO:0000256" key="2">
    <source>
        <dbReference type="ARBA" id="ARBA00008420"/>
    </source>
</evidence>
<keyword evidence="11" id="KW-1185">Reference proteome</keyword>
<sequence length="160" mass="17329">MGVSGSGKSTVAEGISTAMGLPFAEADRFHPEANIAKMSAGIPLTDADRWPWLSDLAAWMATQAREGQSTVMACSALRRAYRDVLRSGPPEVQFVHLDGPVELIAARMSARPDHFMPASLLASQVRTLEPLGADEDGVVLDLRHDPQTLVEQAVEWLAHR</sequence>
<proteinExistence type="inferred from homology"/>
<evidence type="ECO:0000256" key="8">
    <source>
        <dbReference type="ARBA" id="ARBA00048090"/>
    </source>
</evidence>
<dbReference type="PANTHER" id="PTHR43442:SF3">
    <property type="entry name" value="GLUCONOKINASE-RELATED"/>
    <property type="match status" value="1"/>
</dbReference>
<comment type="pathway">
    <text evidence="1">Carbohydrate acid metabolism.</text>
</comment>
<dbReference type="InterPro" id="IPR031322">
    <property type="entry name" value="Shikimate/glucono_kinase"/>
</dbReference>
<reference evidence="11" key="1">
    <citation type="journal article" date="2019" name="Int. J. Syst. Evol. Microbiol.">
        <title>The Global Catalogue of Microorganisms (GCM) 10K type strain sequencing project: providing services to taxonomists for standard genome sequencing and annotation.</title>
        <authorList>
            <consortium name="The Broad Institute Genomics Platform"/>
            <consortium name="The Broad Institute Genome Sequencing Center for Infectious Disease"/>
            <person name="Wu L."/>
            <person name="Ma J."/>
        </authorList>
    </citation>
    <scope>NUCLEOTIDE SEQUENCE [LARGE SCALE GENOMIC DNA]</scope>
    <source>
        <strain evidence="11">JCM 17809</strain>
    </source>
</reference>
<gene>
    <name evidence="10" type="ORF">GCM10023168_07570</name>
</gene>
<dbReference type="Pfam" id="PF01202">
    <property type="entry name" value="SKI"/>
    <property type="match status" value="1"/>
</dbReference>
<evidence type="ECO:0000256" key="1">
    <source>
        <dbReference type="ARBA" id="ARBA00004761"/>
    </source>
</evidence>
<evidence type="ECO:0000313" key="11">
    <source>
        <dbReference type="Proteomes" id="UP001500945"/>
    </source>
</evidence>
<evidence type="ECO:0000313" key="10">
    <source>
        <dbReference type="EMBL" id="GAA4399748.1"/>
    </source>
</evidence>
<dbReference type="InterPro" id="IPR027417">
    <property type="entry name" value="P-loop_NTPase"/>
</dbReference>
<dbReference type="Gene3D" id="3.40.50.300">
    <property type="entry name" value="P-loop containing nucleotide triphosphate hydrolases"/>
    <property type="match status" value="1"/>
</dbReference>
<accession>A0ABP8K362</accession>